<dbReference type="EMBL" id="MT144612">
    <property type="protein sequence ID" value="QJH95068.1"/>
    <property type="molecule type" value="Genomic_DNA"/>
</dbReference>
<evidence type="ECO:0000313" key="1">
    <source>
        <dbReference type="EMBL" id="QJA45069.1"/>
    </source>
</evidence>
<name>A0A6H1ZC80_9ZZZZ</name>
<organism evidence="1">
    <name type="scientific">viral metagenome</name>
    <dbReference type="NCBI Taxonomy" id="1070528"/>
    <lineage>
        <taxon>unclassified sequences</taxon>
        <taxon>metagenomes</taxon>
        <taxon>organismal metagenomes</taxon>
    </lineage>
</organism>
<proteinExistence type="predicted"/>
<reference evidence="1" key="1">
    <citation type="submission" date="2020-03" db="EMBL/GenBank/DDBJ databases">
        <title>The deep terrestrial virosphere.</title>
        <authorList>
            <person name="Holmfeldt K."/>
            <person name="Nilsson E."/>
            <person name="Simone D."/>
            <person name="Lopez-Fernandez M."/>
            <person name="Wu X."/>
            <person name="de Brujin I."/>
            <person name="Lundin D."/>
            <person name="Andersson A."/>
            <person name="Bertilsson S."/>
            <person name="Dopson M."/>
        </authorList>
    </citation>
    <scope>NUCLEOTIDE SEQUENCE</scope>
    <source>
        <strain evidence="1">TM448A00172</strain>
        <strain evidence="2">TM448B00344</strain>
    </source>
</reference>
<evidence type="ECO:0008006" key="3">
    <source>
        <dbReference type="Google" id="ProtNLM"/>
    </source>
</evidence>
<sequence>MATVKQKKAVKKLVENGGNVSKAMEAAGYTKATAKTPQKLTESKGYAEILGEHLPDKLLAKKHKELLEATEIGHMVFPQSMSDAAIKELLATVNCTSKKIQRGDVAVHCWFWARNNKAIKDGLDLAYKIKGSYAPEKKELSGGLNLTQLCDSLDD</sequence>
<dbReference type="EMBL" id="MT143985">
    <property type="protein sequence ID" value="QJA45069.1"/>
    <property type="molecule type" value="Genomic_DNA"/>
</dbReference>
<protein>
    <recommendedName>
        <fullName evidence="3">Terminase</fullName>
    </recommendedName>
</protein>
<evidence type="ECO:0000313" key="2">
    <source>
        <dbReference type="EMBL" id="QJH95068.1"/>
    </source>
</evidence>
<dbReference type="AlphaFoldDB" id="A0A6H1ZC80"/>
<gene>
    <name evidence="1" type="ORF">TM448A00172_0028</name>
    <name evidence="2" type="ORF">TM448B00344_0014</name>
</gene>
<accession>A0A6H1ZC80</accession>